<protein>
    <submittedName>
        <fullName evidence="3">MGMT family protein</fullName>
    </submittedName>
</protein>
<comment type="caution">
    <text evidence="3">The sequence shown here is derived from an EMBL/GenBank/DDBJ whole genome shotgun (WGS) entry which is preliminary data.</text>
</comment>
<keyword evidence="1" id="KW-0227">DNA damage</keyword>
<dbReference type="Gene3D" id="1.10.10.10">
    <property type="entry name" value="Winged helix-like DNA-binding domain superfamily/Winged helix DNA-binding domain"/>
    <property type="match status" value="1"/>
</dbReference>
<organism evidence="3 4">
    <name type="scientific">Tigheibacillus halophilus</name>
    <dbReference type="NCBI Taxonomy" id="361280"/>
    <lineage>
        <taxon>Bacteria</taxon>
        <taxon>Bacillati</taxon>
        <taxon>Bacillota</taxon>
        <taxon>Bacilli</taxon>
        <taxon>Bacillales</taxon>
        <taxon>Bacillaceae</taxon>
        <taxon>Tigheibacillus</taxon>
    </lineage>
</organism>
<dbReference type="EMBL" id="JAWDIP010000003">
    <property type="protein sequence ID" value="MDY0394373.1"/>
    <property type="molecule type" value="Genomic_DNA"/>
</dbReference>
<sequence length="101" mass="11819">MQPFTERTIYIIQNIPAGKVMTYGQIAALAGSPRAARQVVRILHTMSDKYGLPWHRVVNKQGRIVLRDDEMAWLQRELLENEEIEVSFQGELDLSRYRWDC</sequence>
<name>A0ABU5C4X2_9BACI</name>
<dbReference type="RefSeq" id="WP_390354826.1">
    <property type="nucleotide sequence ID" value="NZ_JBHUIZ010000006.1"/>
</dbReference>
<reference evidence="3 4" key="1">
    <citation type="submission" date="2023-10" db="EMBL/GenBank/DDBJ databases">
        <title>Virgibacillus halophilus 5B73C genome.</title>
        <authorList>
            <person name="Miliotis G."/>
            <person name="Sengupta P."/>
            <person name="Hameed A."/>
            <person name="Chuvochina M."/>
            <person name="Mcdonagh F."/>
            <person name="Simpson A.C."/>
            <person name="Singh N.K."/>
            <person name="Rekha P.D."/>
            <person name="Raman K."/>
            <person name="Hugenholtz P."/>
            <person name="Venkateswaran K."/>
        </authorList>
    </citation>
    <scope>NUCLEOTIDE SEQUENCE [LARGE SCALE GENOMIC DNA]</scope>
    <source>
        <strain evidence="3 4">5B73C</strain>
    </source>
</reference>
<dbReference type="Proteomes" id="UP001281447">
    <property type="component" value="Unassembled WGS sequence"/>
</dbReference>
<dbReference type="CDD" id="cd06445">
    <property type="entry name" value="ATase"/>
    <property type="match status" value="1"/>
</dbReference>
<feature type="domain" description="Methylated-DNA-[protein]-cysteine S-methyltransferase DNA binding" evidence="2">
    <location>
        <begin position="3"/>
        <end position="83"/>
    </location>
</feature>
<dbReference type="InterPro" id="IPR052520">
    <property type="entry name" value="ATL_DNA_repair"/>
</dbReference>
<dbReference type="InterPro" id="IPR036388">
    <property type="entry name" value="WH-like_DNA-bd_sf"/>
</dbReference>
<keyword evidence="4" id="KW-1185">Reference proteome</keyword>
<evidence type="ECO:0000313" key="4">
    <source>
        <dbReference type="Proteomes" id="UP001281447"/>
    </source>
</evidence>
<dbReference type="PANTHER" id="PTHR42942:SF1">
    <property type="entry name" value="ALKYLTRANSFERASE-LIKE PROTEIN 1"/>
    <property type="match status" value="1"/>
</dbReference>
<evidence type="ECO:0000256" key="1">
    <source>
        <dbReference type="ARBA" id="ARBA00022763"/>
    </source>
</evidence>
<accession>A0ABU5C4X2</accession>
<evidence type="ECO:0000313" key="3">
    <source>
        <dbReference type="EMBL" id="MDY0394373.1"/>
    </source>
</evidence>
<dbReference type="InterPro" id="IPR014048">
    <property type="entry name" value="MethylDNA_cys_MeTrfase_DNA-bd"/>
</dbReference>
<proteinExistence type="predicted"/>
<dbReference type="PANTHER" id="PTHR42942">
    <property type="entry name" value="6-O-METHYLGUANINE DNA METHYLTRANSFERASE"/>
    <property type="match status" value="1"/>
</dbReference>
<dbReference type="SUPFAM" id="SSF46767">
    <property type="entry name" value="Methylated DNA-protein cysteine methyltransferase, C-terminal domain"/>
    <property type="match status" value="1"/>
</dbReference>
<dbReference type="InterPro" id="IPR036217">
    <property type="entry name" value="MethylDNA_cys_MeTrfase_DNAb"/>
</dbReference>
<gene>
    <name evidence="3" type="ORF">RWE15_07780</name>
</gene>
<evidence type="ECO:0000259" key="2">
    <source>
        <dbReference type="Pfam" id="PF01035"/>
    </source>
</evidence>
<dbReference type="Pfam" id="PF01035">
    <property type="entry name" value="DNA_binding_1"/>
    <property type="match status" value="1"/>
</dbReference>